<sequence>MQRIEKRLMMILCLVSLAACRAPDTSSTSGVAATESERSVAKGSVAKGSVAKESLDLSGEEDSKRTSENGMNQDSLSSNIYLAHHPTQGSGFAPSYTCKGALKLAVEELICSDAELKKLDDKMLVVEQRILRQLHQKNSPTWTKDTTDSHQSGRLDTFKREQQQWLKQRNDCSKEVAVKECLLDSYTSRLATLRAKFEIVNHAKRLLLKCPSQSSWRFIVSYYDTDLPSIKLERQGSSRVLLLTPSGTGSLYQGEGVTYWENQGKVMIDWEGEVNNLQCWLPVINQS</sequence>
<dbReference type="InterPro" id="IPR009739">
    <property type="entry name" value="LprI-like_N"/>
</dbReference>
<feature type="domain" description="Lysozyme inhibitor LprI-like N-terminal" evidence="7">
    <location>
        <begin position="106"/>
        <end position="193"/>
    </location>
</feature>
<evidence type="ECO:0000256" key="3">
    <source>
        <dbReference type="ARBA" id="ARBA00023139"/>
    </source>
</evidence>
<keyword evidence="3" id="KW-0564">Palmitate</keyword>
<organism evidence="9 10">
    <name type="scientific">Pleionea litopenaei</name>
    <dbReference type="NCBI Taxonomy" id="3070815"/>
    <lineage>
        <taxon>Bacteria</taxon>
        <taxon>Pseudomonadati</taxon>
        <taxon>Pseudomonadota</taxon>
        <taxon>Gammaproteobacteria</taxon>
        <taxon>Oceanospirillales</taxon>
        <taxon>Pleioneaceae</taxon>
        <taxon>Pleionea</taxon>
    </lineage>
</organism>
<dbReference type="Gene3D" id="2.40.128.200">
    <property type="match status" value="1"/>
</dbReference>
<reference evidence="9 10" key="1">
    <citation type="submission" date="2023-08" db="EMBL/GenBank/DDBJ databases">
        <title>Pleionea litopenaei sp. nov., isolated from stomach of juvenile Litopenaeus vannamei.</title>
        <authorList>
            <person name="Rho A.M."/>
            <person name="Hwang C.Y."/>
        </authorList>
    </citation>
    <scope>NUCLEOTIDE SEQUENCE [LARGE SCALE GENOMIC DNA]</scope>
    <source>
        <strain evidence="9 10">HL-JVS1</strain>
    </source>
</reference>
<dbReference type="KEGG" id="plei:Q9312_16040"/>
<evidence type="ECO:0000259" key="8">
    <source>
        <dbReference type="Pfam" id="PF09864"/>
    </source>
</evidence>
<gene>
    <name evidence="9" type="ORF">Q9312_16040</name>
</gene>
<evidence type="ECO:0000256" key="6">
    <source>
        <dbReference type="SAM" id="SignalP"/>
    </source>
</evidence>
<evidence type="ECO:0000256" key="5">
    <source>
        <dbReference type="SAM" id="MobiDB-lite"/>
    </source>
</evidence>
<dbReference type="InterPro" id="IPR052755">
    <property type="entry name" value="Lysozyme_Inhibitor_LprI"/>
</dbReference>
<dbReference type="PROSITE" id="PS51257">
    <property type="entry name" value="PROKAR_LIPOPROTEIN"/>
    <property type="match status" value="1"/>
</dbReference>
<keyword evidence="2" id="KW-0472">Membrane</keyword>
<dbReference type="PANTHER" id="PTHR37549:SF1">
    <property type="entry name" value="LIPOPROTEIN LPRI"/>
    <property type="match status" value="1"/>
</dbReference>
<feature type="signal peptide" evidence="6">
    <location>
        <begin position="1"/>
        <end position="21"/>
    </location>
</feature>
<keyword evidence="1 6" id="KW-0732">Signal</keyword>
<dbReference type="Pfam" id="PF07007">
    <property type="entry name" value="LprI"/>
    <property type="match status" value="1"/>
</dbReference>
<dbReference type="PANTHER" id="PTHR37549">
    <property type="entry name" value="LIPOPROTEIN LPRI"/>
    <property type="match status" value="1"/>
</dbReference>
<dbReference type="RefSeq" id="WP_309201877.1">
    <property type="nucleotide sequence ID" value="NZ_CP133548.1"/>
</dbReference>
<dbReference type="EMBL" id="CP133548">
    <property type="protein sequence ID" value="WMS86732.1"/>
    <property type="molecule type" value="Genomic_DNA"/>
</dbReference>
<accession>A0AA51RSG4</accession>
<feature type="chain" id="PRO_5041336532" evidence="6">
    <location>
        <begin position="22"/>
        <end position="287"/>
    </location>
</feature>
<keyword evidence="10" id="KW-1185">Reference proteome</keyword>
<evidence type="ECO:0000259" key="7">
    <source>
        <dbReference type="Pfam" id="PF07007"/>
    </source>
</evidence>
<feature type="domain" description="C-type lysozyme inhibitor" evidence="8">
    <location>
        <begin position="209"/>
        <end position="275"/>
    </location>
</feature>
<name>A0AA51RSG4_9GAMM</name>
<keyword evidence="4" id="KW-0449">Lipoprotein</keyword>
<evidence type="ECO:0000313" key="9">
    <source>
        <dbReference type="EMBL" id="WMS86732.1"/>
    </source>
</evidence>
<feature type="region of interest" description="Disordered" evidence="5">
    <location>
        <begin position="24"/>
        <end position="74"/>
    </location>
</feature>
<dbReference type="GO" id="GO:0005576">
    <property type="term" value="C:extracellular region"/>
    <property type="evidence" value="ECO:0007669"/>
    <property type="project" value="TreeGrafter"/>
</dbReference>
<protein>
    <submittedName>
        <fullName evidence="9">MliC family protein</fullName>
    </submittedName>
</protein>
<dbReference type="InterPro" id="IPR018660">
    <property type="entry name" value="MliC"/>
</dbReference>
<proteinExistence type="predicted"/>
<evidence type="ECO:0000256" key="4">
    <source>
        <dbReference type="ARBA" id="ARBA00023288"/>
    </source>
</evidence>
<evidence type="ECO:0000256" key="1">
    <source>
        <dbReference type="ARBA" id="ARBA00022729"/>
    </source>
</evidence>
<dbReference type="AlphaFoldDB" id="A0AA51RSG4"/>
<dbReference type="SUPFAM" id="SSF141488">
    <property type="entry name" value="YdhA-like"/>
    <property type="match status" value="1"/>
</dbReference>
<evidence type="ECO:0000256" key="2">
    <source>
        <dbReference type="ARBA" id="ARBA00023136"/>
    </source>
</evidence>
<dbReference type="Pfam" id="PF09864">
    <property type="entry name" value="MliC"/>
    <property type="match status" value="1"/>
</dbReference>
<evidence type="ECO:0000313" key="10">
    <source>
        <dbReference type="Proteomes" id="UP001239782"/>
    </source>
</evidence>
<dbReference type="Proteomes" id="UP001239782">
    <property type="component" value="Chromosome"/>
</dbReference>
<dbReference type="InterPro" id="IPR036328">
    <property type="entry name" value="MliC_sf"/>
</dbReference>